<dbReference type="OrthoDB" id="5843947at2759"/>
<reference evidence="1 3" key="2">
    <citation type="submission" date="2018-11" db="EMBL/GenBank/DDBJ databases">
        <authorList>
            <consortium name="Pathogen Informatics"/>
        </authorList>
    </citation>
    <scope>NUCLEOTIDE SEQUENCE [LARGE SCALE GENOMIC DNA]</scope>
</reference>
<evidence type="ECO:0000313" key="2">
    <source>
        <dbReference type="Proteomes" id="UP000038040"/>
    </source>
</evidence>
<protein>
    <submittedName>
        <fullName evidence="4">DPPIV_N domain-containing protein</fullName>
    </submittedName>
</protein>
<evidence type="ECO:0000313" key="4">
    <source>
        <dbReference type="WBParaSite" id="DME_0000844301-mRNA-1"/>
    </source>
</evidence>
<sequence length="215" mass="24819">MVHSFHIGHSYSDRNVKIFPHSAKGEYDDPYDLMSTANALMHPSQYGLSGPGLNGPHLNYLGWLPMDRIFYFGRDGRQNHKIRVSSLSVPHKNTMHWLLIMIPYDRDDPENVFTVELRTPIMHDSGIKQASIIIHRISQIGSSYYSIIITHSNEFYELTEGTEWVHFIDYDSTGKYQFIRLSVVKINLTEHYADLKIISTFDPVSVPWFSIKTSV</sequence>
<gene>
    <name evidence="1" type="ORF">DME_LOCUS2418</name>
</gene>
<accession>A0A0N4UKZ8</accession>
<dbReference type="EMBL" id="UYYG01000060">
    <property type="protein sequence ID" value="VDN52445.1"/>
    <property type="molecule type" value="Genomic_DNA"/>
</dbReference>
<reference evidence="4" key="1">
    <citation type="submission" date="2016-04" db="UniProtKB">
        <authorList>
            <consortium name="WormBaseParasite"/>
        </authorList>
    </citation>
    <scope>IDENTIFICATION</scope>
</reference>
<proteinExistence type="predicted"/>
<keyword evidence="3" id="KW-1185">Reference proteome</keyword>
<dbReference type="WBParaSite" id="DME_0000844301-mRNA-1">
    <property type="protein sequence ID" value="DME_0000844301-mRNA-1"/>
    <property type="gene ID" value="DME_0000844301"/>
</dbReference>
<dbReference type="Proteomes" id="UP000038040">
    <property type="component" value="Unplaced"/>
</dbReference>
<dbReference type="Proteomes" id="UP000274756">
    <property type="component" value="Unassembled WGS sequence"/>
</dbReference>
<dbReference type="STRING" id="318479.A0A0N4UKZ8"/>
<name>A0A0N4UKZ8_DRAME</name>
<evidence type="ECO:0000313" key="1">
    <source>
        <dbReference type="EMBL" id="VDN52445.1"/>
    </source>
</evidence>
<evidence type="ECO:0000313" key="3">
    <source>
        <dbReference type="Proteomes" id="UP000274756"/>
    </source>
</evidence>
<organism evidence="2 4">
    <name type="scientific">Dracunculus medinensis</name>
    <name type="common">Guinea worm</name>
    <dbReference type="NCBI Taxonomy" id="318479"/>
    <lineage>
        <taxon>Eukaryota</taxon>
        <taxon>Metazoa</taxon>
        <taxon>Ecdysozoa</taxon>
        <taxon>Nematoda</taxon>
        <taxon>Chromadorea</taxon>
        <taxon>Rhabditida</taxon>
        <taxon>Spirurina</taxon>
        <taxon>Dracunculoidea</taxon>
        <taxon>Dracunculidae</taxon>
        <taxon>Dracunculus</taxon>
    </lineage>
</organism>
<dbReference type="AlphaFoldDB" id="A0A0N4UKZ8"/>